<dbReference type="SMART" id="SM00642">
    <property type="entry name" value="Aamy"/>
    <property type="match status" value="1"/>
</dbReference>
<dbReference type="EMBL" id="JADIXZ010000004">
    <property type="protein sequence ID" value="MBK6301578.1"/>
    <property type="molecule type" value="Genomic_DNA"/>
</dbReference>
<evidence type="ECO:0000256" key="1">
    <source>
        <dbReference type="ARBA" id="ARBA00008061"/>
    </source>
</evidence>
<dbReference type="InterPro" id="IPR017853">
    <property type="entry name" value="GH"/>
</dbReference>
<dbReference type="Proteomes" id="UP000718281">
    <property type="component" value="Unassembled WGS sequence"/>
</dbReference>
<dbReference type="AlphaFoldDB" id="A0A935CE47"/>
<evidence type="ECO:0000256" key="2">
    <source>
        <dbReference type="ARBA" id="ARBA00022801"/>
    </source>
</evidence>
<proteinExistence type="inferred from homology"/>
<keyword evidence="3" id="KW-0326">Glycosidase</keyword>
<evidence type="ECO:0000313" key="6">
    <source>
        <dbReference type="Proteomes" id="UP000718281"/>
    </source>
</evidence>
<dbReference type="PANTHER" id="PTHR10357">
    <property type="entry name" value="ALPHA-AMYLASE FAMILY MEMBER"/>
    <property type="match status" value="1"/>
</dbReference>
<keyword evidence="2" id="KW-0378">Hydrolase</keyword>
<dbReference type="CDD" id="cd11333">
    <property type="entry name" value="AmyAc_SI_OligoGlu_DGase"/>
    <property type="match status" value="1"/>
</dbReference>
<evidence type="ECO:0000256" key="3">
    <source>
        <dbReference type="ARBA" id="ARBA00023295"/>
    </source>
</evidence>
<dbReference type="InterPro" id="IPR013780">
    <property type="entry name" value="Glyco_hydro_b"/>
</dbReference>
<gene>
    <name evidence="5" type="ORF">IPF40_11200</name>
</gene>
<sequence>MSQPWWRNSVVYQVYPRSFADSNGDGFGDLPGLIDRLDHIQTLGADVVWVSPFYPSPQADNGYDISDYQGVDPLFGTIEDVDRLIAQLHARGMKLVIDIVVNHTSDEHPWFVEARSSRESPRRDWYWWREPRDGMEIGAPGAEPTEWQAFFSGSTWEPDLATGEYYLHLFDRKQPDLNWENPDVRAAVAEMLRWWLDRGVDGFRFDVINLVSKQFNADGTGWFFNGPRIHEFVAEMHENAWGGKQLITVGEAPGATVDDAVRFTDPARGEFDMVFQFEHMGVDHGMGGRYDIRPVDWVRLKSIMARWQDGLADVGWNSLYWCNHDQPRPVSRYGAGNTAYREVSAKALATVLHLHRGTPYVYQGEELGMVNYPFTSLDQLDDVESRNWSAEAVGKGMDPAVALAAVNVQSRDHARTPMQWDASEHAGFTTGTPWLPVNPAYREINAAAQVGDPESVFAHYQGLIRLRRELPVVVEGRFELLLADHPSVYAFTRALEGDELLVVANLSGESVEVALPDGWDGAEVVISSGDSDDSGMPPAHLGVLAPWQAWVRRRQVG</sequence>
<evidence type="ECO:0000313" key="5">
    <source>
        <dbReference type="EMBL" id="MBK6301578.1"/>
    </source>
</evidence>
<comment type="caution">
    <text evidence="5">The sequence shown here is derived from an EMBL/GenBank/DDBJ whole genome shotgun (WGS) entry which is preliminary data.</text>
</comment>
<feature type="domain" description="Glycosyl hydrolase family 13 catalytic" evidence="4">
    <location>
        <begin position="13"/>
        <end position="415"/>
    </location>
</feature>
<dbReference type="FunFam" id="3.20.20.80:FF:000064">
    <property type="entry name" value="Oligo-1,6-glucosidase"/>
    <property type="match status" value="1"/>
</dbReference>
<evidence type="ECO:0000259" key="4">
    <source>
        <dbReference type="SMART" id="SM00642"/>
    </source>
</evidence>
<dbReference type="NCBIfam" id="NF008183">
    <property type="entry name" value="PRK10933.1"/>
    <property type="match status" value="1"/>
</dbReference>
<dbReference type="Gene3D" id="2.60.40.1180">
    <property type="entry name" value="Golgi alpha-mannosidase II"/>
    <property type="match status" value="1"/>
</dbReference>
<dbReference type="InterPro" id="IPR006047">
    <property type="entry name" value="GH13_cat_dom"/>
</dbReference>
<dbReference type="Pfam" id="PF16657">
    <property type="entry name" value="Malt_amylase_C"/>
    <property type="match status" value="1"/>
</dbReference>
<protein>
    <submittedName>
        <fullName evidence="5">Alpha-glucosidase</fullName>
    </submittedName>
</protein>
<accession>A0A935CE47</accession>
<dbReference type="GO" id="GO:0004556">
    <property type="term" value="F:alpha-amylase activity"/>
    <property type="evidence" value="ECO:0007669"/>
    <property type="project" value="TreeGrafter"/>
</dbReference>
<dbReference type="PANTHER" id="PTHR10357:SF179">
    <property type="entry name" value="NEUTRAL AND BASIC AMINO ACID TRANSPORT PROTEIN RBAT"/>
    <property type="match status" value="1"/>
</dbReference>
<dbReference type="FunFam" id="3.90.400.10:FF:000002">
    <property type="entry name" value="Sucrose isomerase"/>
    <property type="match status" value="1"/>
</dbReference>
<name>A0A935CE47_9MICO</name>
<organism evidence="5 6">
    <name type="scientific">Candidatus Phosphoribacter hodrii</name>
    <dbReference type="NCBI Taxonomy" id="2953743"/>
    <lineage>
        <taxon>Bacteria</taxon>
        <taxon>Bacillati</taxon>
        <taxon>Actinomycetota</taxon>
        <taxon>Actinomycetes</taxon>
        <taxon>Micrococcales</taxon>
        <taxon>Dermatophilaceae</taxon>
        <taxon>Candidatus Phosphoribacter</taxon>
    </lineage>
</organism>
<dbReference type="Pfam" id="PF00128">
    <property type="entry name" value="Alpha-amylase"/>
    <property type="match status" value="1"/>
</dbReference>
<dbReference type="SUPFAM" id="SSF51445">
    <property type="entry name" value="(Trans)glycosidases"/>
    <property type="match status" value="1"/>
</dbReference>
<dbReference type="InterPro" id="IPR032091">
    <property type="entry name" value="Malt_amylase-like_C"/>
</dbReference>
<dbReference type="Gene3D" id="3.20.20.80">
    <property type="entry name" value="Glycosidases"/>
    <property type="match status" value="1"/>
</dbReference>
<comment type="similarity">
    <text evidence="1">Belongs to the glycosyl hydrolase 13 family.</text>
</comment>
<dbReference type="SUPFAM" id="SSF51011">
    <property type="entry name" value="Glycosyl hydrolase domain"/>
    <property type="match status" value="1"/>
</dbReference>
<dbReference type="InterPro" id="IPR045857">
    <property type="entry name" value="O16G_dom_2"/>
</dbReference>
<reference evidence="5 6" key="1">
    <citation type="submission" date="2020-10" db="EMBL/GenBank/DDBJ databases">
        <title>Connecting structure to function with the recovery of over 1000 high-quality activated sludge metagenome-assembled genomes encoding full-length rRNA genes using long-read sequencing.</title>
        <authorList>
            <person name="Singleton C.M."/>
            <person name="Petriglieri F."/>
            <person name="Kristensen J.M."/>
            <person name="Kirkegaard R.H."/>
            <person name="Michaelsen T.Y."/>
            <person name="Andersen M.H."/>
            <person name="Karst S.M."/>
            <person name="Dueholm M.S."/>
            <person name="Nielsen P.H."/>
            <person name="Albertsen M."/>
        </authorList>
    </citation>
    <scope>NUCLEOTIDE SEQUENCE [LARGE SCALE GENOMIC DNA]</scope>
    <source>
        <strain evidence="5">AalE_18-Q3-R2-46_BAT3C.188</strain>
    </source>
</reference>
<dbReference type="GO" id="GO:0009313">
    <property type="term" value="P:oligosaccharide catabolic process"/>
    <property type="evidence" value="ECO:0007669"/>
    <property type="project" value="TreeGrafter"/>
</dbReference>
<dbReference type="Gene3D" id="3.90.400.10">
    <property type="entry name" value="Oligo-1,6-glucosidase, Domain 2"/>
    <property type="match status" value="1"/>
</dbReference>